<evidence type="ECO:0000313" key="2">
    <source>
        <dbReference type="Proteomes" id="UP000037688"/>
    </source>
</evidence>
<gene>
    <name evidence="1" type="ORF">AMS66_03735</name>
</gene>
<reference evidence="1 2" key="1">
    <citation type="submission" date="2015-08" db="EMBL/GenBank/DDBJ databases">
        <title>Draft genome sequence of cellulolytic and xylanolytic Paenibacillus sp. A59, isolated from a decaying forest soil from Patagonia, Argentina.</title>
        <authorList>
            <person name="Ghio S."/>
            <person name="Caceres A.M."/>
            <person name="Talia P."/>
            <person name="Grasso D."/>
            <person name="Campos E."/>
        </authorList>
    </citation>
    <scope>NUCLEOTIDE SEQUENCE [LARGE SCALE GENOMIC DNA]</scope>
    <source>
        <strain evidence="1 2">A59</strain>
    </source>
</reference>
<dbReference type="EMBL" id="LITU01000033">
    <property type="protein sequence ID" value="KOY17851.1"/>
    <property type="molecule type" value="Genomic_DNA"/>
</dbReference>
<proteinExistence type="predicted"/>
<name>A0A0N0C5W6_9BACL</name>
<dbReference type="PATRIC" id="fig|1705561.3.peg.251"/>
<dbReference type="Proteomes" id="UP000037688">
    <property type="component" value="Unassembled WGS sequence"/>
</dbReference>
<organism evidence="1 2">
    <name type="scientific">Paenibacillus xylanivorans</name>
    <dbReference type="NCBI Taxonomy" id="1705561"/>
    <lineage>
        <taxon>Bacteria</taxon>
        <taxon>Bacillati</taxon>
        <taxon>Bacillota</taxon>
        <taxon>Bacilli</taxon>
        <taxon>Bacillales</taxon>
        <taxon>Paenibacillaceae</taxon>
        <taxon>Paenibacillus</taxon>
    </lineage>
</organism>
<sequence length="100" mass="11200">MSCLGEDLASLIADDEAEINHIAGWKLLERCVPKYFYKCFSKYITYPPVADDCVCDMIFLTVLCGELSPHRGDVEKVKPVIFECTNVNDASSEAPNEHLL</sequence>
<protein>
    <submittedName>
        <fullName evidence="1">Uncharacterized protein</fullName>
    </submittedName>
</protein>
<dbReference type="AlphaFoldDB" id="A0A0N0C5W6"/>
<evidence type="ECO:0000313" key="1">
    <source>
        <dbReference type="EMBL" id="KOY17851.1"/>
    </source>
</evidence>
<keyword evidence="2" id="KW-1185">Reference proteome</keyword>
<comment type="caution">
    <text evidence="1">The sequence shown here is derived from an EMBL/GenBank/DDBJ whole genome shotgun (WGS) entry which is preliminary data.</text>
</comment>
<accession>A0A0N0C5W6</accession>